<evidence type="ECO:0008006" key="7">
    <source>
        <dbReference type="Google" id="ProtNLM"/>
    </source>
</evidence>
<dbReference type="GO" id="GO:0000166">
    <property type="term" value="F:nucleotide binding"/>
    <property type="evidence" value="ECO:0007669"/>
    <property type="project" value="InterPro"/>
</dbReference>
<evidence type="ECO:0000256" key="2">
    <source>
        <dbReference type="ARBA" id="ARBA00023002"/>
    </source>
</evidence>
<dbReference type="PANTHER" id="PTHR42840:SF3">
    <property type="entry name" value="BINDING ROSSMANN FOLD OXIDOREDUCTASE, PUTATIVE (AFU_ORTHOLOGUE AFUA_2G10240)-RELATED"/>
    <property type="match status" value="1"/>
</dbReference>
<organism evidence="5 6">
    <name type="scientific">Saprolegnia diclina (strain VS20)</name>
    <dbReference type="NCBI Taxonomy" id="1156394"/>
    <lineage>
        <taxon>Eukaryota</taxon>
        <taxon>Sar</taxon>
        <taxon>Stramenopiles</taxon>
        <taxon>Oomycota</taxon>
        <taxon>Saprolegniomycetes</taxon>
        <taxon>Saprolegniales</taxon>
        <taxon>Saprolegniaceae</taxon>
        <taxon>Saprolegnia</taxon>
    </lineage>
</organism>
<evidence type="ECO:0000259" key="3">
    <source>
        <dbReference type="Pfam" id="PF01408"/>
    </source>
</evidence>
<dbReference type="InterPro" id="IPR036291">
    <property type="entry name" value="NAD(P)-bd_dom_sf"/>
</dbReference>
<feature type="domain" description="Gfo/Idh/MocA-like oxidoreductase N-terminal" evidence="3">
    <location>
        <begin position="69"/>
        <end position="183"/>
    </location>
</feature>
<dbReference type="VEuPathDB" id="FungiDB:SDRG_08395"/>
<dbReference type="GeneID" id="19949122"/>
<dbReference type="RefSeq" id="XP_008612501.1">
    <property type="nucleotide sequence ID" value="XM_008614279.1"/>
</dbReference>
<sequence length="400" mass="43752">MGRIHNISLTLRCILYRSRFMAAHLASSLMQYGATSKFGFLVNSISGSSTQNLSSLRQIWSKMVDGRVHIVVVGAGRMGQIRLQGLMANPRMKVAYVVDANLAQAETLAERCHATAVATLPEALADPAVAAVWISTPTFTHLDLIELAASAGKAIAVEKPVAGSLEEIDKAYKVCETHDVPLFCSFQRRFDPNYVALYEAVQANAIGPVQSIQTVFRDHPCPPIAFLKGGGDPFHDLAVHDIDFVCSLQHEYPTRVVAHGTSLSPELQVINVMDKASVWLEFPSGAICTMDLSRHAAYGYDQRIEVFGADGMLEVQNIHKTSLRASTSAGVHSDVYQHSFPQRFRDAYLAEVDHFAEIVLDKATPRVSWTEARNATIIAEACRISAVEHRSVDVTYGPSA</sequence>
<dbReference type="OMA" id="FRDHPCP"/>
<protein>
    <recommendedName>
        <fullName evidence="7">Oxidoreductase</fullName>
    </recommendedName>
</protein>
<dbReference type="Gene3D" id="3.40.50.720">
    <property type="entry name" value="NAD(P)-binding Rossmann-like Domain"/>
    <property type="match status" value="1"/>
</dbReference>
<proteinExistence type="inferred from homology"/>
<dbReference type="InterPro" id="IPR000683">
    <property type="entry name" value="Gfo/Idh/MocA-like_OxRdtase_N"/>
</dbReference>
<accession>T0Q8H6</accession>
<keyword evidence="6" id="KW-1185">Reference proteome</keyword>
<name>T0Q8H6_SAPDV</name>
<dbReference type="Proteomes" id="UP000030762">
    <property type="component" value="Unassembled WGS sequence"/>
</dbReference>
<dbReference type="SUPFAM" id="SSF51735">
    <property type="entry name" value="NAD(P)-binding Rossmann-fold domains"/>
    <property type="match status" value="1"/>
</dbReference>
<dbReference type="Gene3D" id="3.30.360.10">
    <property type="entry name" value="Dihydrodipicolinate Reductase, domain 2"/>
    <property type="match status" value="1"/>
</dbReference>
<evidence type="ECO:0000313" key="5">
    <source>
        <dbReference type="EMBL" id="EQC34189.1"/>
    </source>
</evidence>
<dbReference type="PANTHER" id="PTHR42840">
    <property type="entry name" value="NAD(P)-BINDING ROSSMANN-FOLD SUPERFAMILY PROTEIN-RELATED"/>
    <property type="match status" value="1"/>
</dbReference>
<feature type="domain" description="GFO/IDH/MocA-like oxidoreductase" evidence="4">
    <location>
        <begin position="195"/>
        <end position="314"/>
    </location>
</feature>
<dbReference type="SUPFAM" id="SSF55347">
    <property type="entry name" value="Glyceraldehyde-3-phosphate dehydrogenase-like, C-terminal domain"/>
    <property type="match status" value="1"/>
</dbReference>
<dbReference type="GO" id="GO:0016491">
    <property type="term" value="F:oxidoreductase activity"/>
    <property type="evidence" value="ECO:0007669"/>
    <property type="project" value="UniProtKB-KW"/>
</dbReference>
<evidence type="ECO:0000259" key="4">
    <source>
        <dbReference type="Pfam" id="PF22725"/>
    </source>
</evidence>
<evidence type="ECO:0000313" key="6">
    <source>
        <dbReference type="Proteomes" id="UP000030762"/>
    </source>
</evidence>
<dbReference type="EMBL" id="JH767156">
    <property type="protein sequence ID" value="EQC34189.1"/>
    <property type="molecule type" value="Genomic_DNA"/>
</dbReference>
<comment type="similarity">
    <text evidence="1">Belongs to the Gfo/Idh/MocA family.</text>
</comment>
<dbReference type="GO" id="GO:0006740">
    <property type="term" value="P:NADPH regeneration"/>
    <property type="evidence" value="ECO:0007669"/>
    <property type="project" value="TreeGrafter"/>
</dbReference>
<dbReference type="AlphaFoldDB" id="T0Q8H6"/>
<evidence type="ECO:0000256" key="1">
    <source>
        <dbReference type="ARBA" id="ARBA00010928"/>
    </source>
</evidence>
<dbReference type="Pfam" id="PF22725">
    <property type="entry name" value="GFO_IDH_MocA_C3"/>
    <property type="match status" value="1"/>
</dbReference>
<dbReference type="Pfam" id="PF01408">
    <property type="entry name" value="GFO_IDH_MocA"/>
    <property type="match status" value="1"/>
</dbReference>
<gene>
    <name evidence="5" type="ORF">SDRG_08395</name>
</gene>
<dbReference type="OrthoDB" id="64915at2759"/>
<keyword evidence="2" id="KW-0560">Oxidoreductase</keyword>
<dbReference type="InParanoid" id="T0Q8H6"/>
<dbReference type="eggNOG" id="ENOG502S0QP">
    <property type="taxonomic scope" value="Eukaryota"/>
</dbReference>
<dbReference type="GO" id="GO:0005737">
    <property type="term" value="C:cytoplasm"/>
    <property type="evidence" value="ECO:0007669"/>
    <property type="project" value="TreeGrafter"/>
</dbReference>
<dbReference type="STRING" id="1156394.T0Q8H6"/>
<dbReference type="InterPro" id="IPR055170">
    <property type="entry name" value="GFO_IDH_MocA-like_dom"/>
</dbReference>
<reference evidence="5 6" key="1">
    <citation type="submission" date="2012-04" db="EMBL/GenBank/DDBJ databases">
        <title>The Genome Sequence of Saprolegnia declina VS20.</title>
        <authorList>
            <consortium name="The Broad Institute Genome Sequencing Platform"/>
            <person name="Russ C."/>
            <person name="Nusbaum C."/>
            <person name="Tyler B."/>
            <person name="van West P."/>
            <person name="Dieguez-Uribeondo J."/>
            <person name="de Bruijn I."/>
            <person name="Tripathy S."/>
            <person name="Jiang R."/>
            <person name="Young S.K."/>
            <person name="Zeng Q."/>
            <person name="Gargeya S."/>
            <person name="Fitzgerald M."/>
            <person name="Haas B."/>
            <person name="Abouelleil A."/>
            <person name="Alvarado L."/>
            <person name="Arachchi H.M."/>
            <person name="Berlin A."/>
            <person name="Chapman S.B."/>
            <person name="Goldberg J."/>
            <person name="Griggs A."/>
            <person name="Gujja S."/>
            <person name="Hansen M."/>
            <person name="Howarth C."/>
            <person name="Imamovic A."/>
            <person name="Larimer J."/>
            <person name="McCowen C."/>
            <person name="Montmayeur A."/>
            <person name="Murphy C."/>
            <person name="Neiman D."/>
            <person name="Pearson M."/>
            <person name="Priest M."/>
            <person name="Roberts A."/>
            <person name="Saif S."/>
            <person name="Shea T."/>
            <person name="Sisk P."/>
            <person name="Sykes S."/>
            <person name="Wortman J."/>
            <person name="Nusbaum C."/>
            <person name="Birren B."/>
        </authorList>
    </citation>
    <scope>NUCLEOTIDE SEQUENCE [LARGE SCALE GENOMIC DNA]</scope>
    <source>
        <strain evidence="5 6">VS20</strain>
    </source>
</reference>